<dbReference type="AlphaFoldDB" id="K7YLA2"/>
<dbReference type="KEGG" id="thal:A1OE_53"/>
<protein>
    <submittedName>
        <fullName evidence="1">Uncharacterized protein</fullName>
    </submittedName>
</protein>
<name>K7YLA2_9PROT</name>
<proteinExistence type="predicted"/>
<reference evidence="1 2" key="1">
    <citation type="journal article" date="2012" name="Proc. Natl. Acad. Sci. U.S.A.">
        <title>Genome streamlining and chemical defense in a coral reef symbiosis.</title>
        <authorList>
            <person name="Kwan J.C."/>
            <person name="Donia M.S."/>
            <person name="Han A.W."/>
            <person name="Hirose E."/>
            <person name="Haygood M.G."/>
            <person name="Schmidt E.W."/>
        </authorList>
    </citation>
    <scope>NUCLEOTIDE SEQUENCE [LARGE SCALE GENOMIC DNA]</scope>
    <source>
        <strain evidence="1 2">L2</strain>
    </source>
</reference>
<gene>
    <name evidence="1" type="ORF">A1OE_53</name>
</gene>
<sequence length="47" mass="5656">MFDNQFKEDVNLHNFSNIYLQSYKLFVNVFGILNLYNEISCELYALM</sequence>
<evidence type="ECO:0000313" key="2">
    <source>
        <dbReference type="Proteomes" id="UP000010077"/>
    </source>
</evidence>
<evidence type="ECO:0000313" key="1">
    <source>
        <dbReference type="EMBL" id="AFX98267.1"/>
    </source>
</evidence>
<dbReference type="EMBL" id="CP003539">
    <property type="protein sequence ID" value="AFX98267.1"/>
    <property type="molecule type" value="Genomic_DNA"/>
</dbReference>
<dbReference type="Proteomes" id="UP000010077">
    <property type="component" value="Chromosome"/>
</dbReference>
<organism evidence="1 2">
    <name type="scientific">Candidatus Endolissoclinum faulkneri L2</name>
    <dbReference type="NCBI Taxonomy" id="1193729"/>
    <lineage>
        <taxon>Bacteria</taxon>
        <taxon>Pseudomonadati</taxon>
        <taxon>Pseudomonadota</taxon>
        <taxon>Alphaproteobacteria</taxon>
        <taxon>Rhodospirillales</taxon>
        <taxon>Rhodospirillaceae</taxon>
        <taxon>Candidatus Endolissoclinum</taxon>
    </lineage>
</organism>
<accession>K7YLA2</accession>
<keyword evidence="2" id="KW-1185">Reference proteome</keyword>
<dbReference type="HOGENOM" id="CLU_3165851_0_0_5"/>